<dbReference type="PANTHER" id="PTHR32432">
    <property type="entry name" value="CELL DIVISION PROTEIN FTSA-RELATED"/>
    <property type="match status" value="1"/>
</dbReference>
<accession>A0ABW2PVL1</accession>
<dbReference type="PIRSF" id="PIRSF012293">
    <property type="entry name" value="EutA"/>
    <property type="match status" value="1"/>
</dbReference>
<keyword evidence="2" id="KW-1185">Reference proteome</keyword>
<name>A0ABW2PVL1_9BACL</name>
<sequence>MKRYVRDKEQMISAGIDIGTSTTKVVISRFSLMNTAGGTHMPRIEIVEKEILHQSPIFRTPLLSPSAVDIAAVENLVKEEYEKAGISLKDIKTGAIIITGETATKKNAEEAIHHLSNQAGEFLVATAGPDLESIIAAKGSGAYQYSKKTGKTIANIDIGGGTANTAVYRSGRLLGTCTLHIGGRLIEFENQTINAISAPVQKLINQKGLSITIGTPYKEEKLKAITDEMAAVISRMLNNRLNDNDDVLLLGHQPDWQENVDAIMFSGGIAECIYQFGNEKTHYDDIGMLLASSLKQSSDLSKWEWIKPEETVRATVLGAGTQTTEISGASIQVESEDLPVRNLPVHKIAFDYDLNGVKQKIQHGLEQALAIYDPFNEGQNFAVYLAELPYLKFKDIQELATSLIDAVRMEKRPGQPLVVAVESDFAKVLGQTINMQSGGRQRLICIDQIQVEHGDYLDIGQVLQSGVVPVVIKTLAFHN</sequence>
<dbReference type="Pfam" id="PF06277">
    <property type="entry name" value="EutA"/>
    <property type="match status" value="1"/>
</dbReference>
<dbReference type="Gene3D" id="3.30.420.40">
    <property type="match status" value="1"/>
</dbReference>
<dbReference type="SUPFAM" id="SSF53067">
    <property type="entry name" value="Actin-like ATPase domain"/>
    <property type="match status" value="1"/>
</dbReference>
<dbReference type="InterPro" id="IPR050696">
    <property type="entry name" value="FtsA/MreB"/>
</dbReference>
<dbReference type="EMBL" id="JBHTCO010000004">
    <property type="protein sequence ID" value="MFC7392345.1"/>
    <property type="molecule type" value="Genomic_DNA"/>
</dbReference>
<comment type="caution">
    <text evidence="1">The sequence shown here is derived from an EMBL/GenBank/DDBJ whole genome shotgun (WGS) entry which is preliminary data.</text>
</comment>
<dbReference type="RefSeq" id="WP_380964384.1">
    <property type="nucleotide sequence ID" value="NZ_JBHTCO010000004.1"/>
</dbReference>
<reference evidence="2" key="1">
    <citation type="journal article" date="2019" name="Int. J. Syst. Evol. Microbiol.">
        <title>The Global Catalogue of Microorganisms (GCM) 10K type strain sequencing project: providing services to taxonomists for standard genome sequencing and annotation.</title>
        <authorList>
            <consortium name="The Broad Institute Genomics Platform"/>
            <consortium name="The Broad Institute Genome Sequencing Center for Infectious Disease"/>
            <person name="Wu L."/>
            <person name="Ma J."/>
        </authorList>
    </citation>
    <scope>NUCLEOTIDE SEQUENCE [LARGE SCALE GENOMIC DNA]</scope>
    <source>
        <strain evidence="2">CGMCC 1.16305</strain>
    </source>
</reference>
<evidence type="ECO:0000313" key="2">
    <source>
        <dbReference type="Proteomes" id="UP001596505"/>
    </source>
</evidence>
<dbReference type="InterPro" id="IPR009377">
    <property type="entry name" value="EutA"/>
</dbReference>
<dbReference type="PANTHER" id="PTHR32432:SF13">
    <property type="entry name" value="ETHANOLAMINE AMMONIA-LYASE REACTIVASE EUTA"/>
    <property type="match status" value="1"/>
</dbReference>
<organism evidence="1 2">
    <name type="scientific">Scopulibacillus cellulosilyticus</name>
    <dbReference type="NCBI Taxonomy" id="2665665"/>
    <lineage>
        <taxon>Bacteria</taxon>
        <taxon>Bacillati</taxon>
        <taxon>Bacillota</taxon>
        <taxon>Bacilli</taxon>
        <taxon>Bacillales</taxon>
        <taxon>Sporolactobacillaceae</taxon>
        <taxon>Scopulibacillus</taxon>
    </lineage>
</organism>
<protein>
    <submittedName>
        <fullName evidence="1">Ethanolamine ammonia-lyase reactivating factor EutA</fullName>
    </submittedName>
</protein>
<evidence type="ECO:0000313" key="1">
    <source>
        <dbReference type="EMBL" id="MFC7392345.1"/>
    </source>
</evidence>
<dbReference type="Proteomes" id="UP001596505">
    <property type="component" value="Unassembled WGS sequence"/>
</dbReference>
<proteinExistence type="predicted"/>
<dbReference type="InterPro" id="IPR043129">
    <property type="entry name" value="ATPase_NBD"/>
</dbReference>
<gene>
    <name evidence="1" type="ORF">ACFQRG_05060</name>
</gene>